<sequence length="377" mass="43146">MSLGSDDLQTSLLQHATPDVTLRRSGSCAVAEWITSVKARLRSSKNLRSKLIALVILVVVTVILIMYTCLSCGGGTQCAGICSFSSLKPMKLKADDEVTCNSTEKAFIGKNPAKRLPQAIIFGVRKAGTRALLEFLGLHPDIVVNVVEQHFFSNDVNYSKGLEYYREQMSASYEQQITIEKTPKYFIDIMAPERIYRMNHSVKLILILRDPVVRLVSAYAQLVAKNKENNITYPPLEEMVLDENGDVNLDYKLVQVSVYYKHIIHWLEFFDLHQIHIVDGDKLITDPYYEIYEAEKFLGVGHKIQRDIFFFNKTKGFYCVRQCTSSTSPPCLGETKGRQHPPVDKKLVEKLRNFFEDKNEKFFQLIHRSFNWTTLIV</sequence>
<evidence type="ECO:0000256" key="5">
    <source>
        <dbReference type="PIRSR" id="PIRSR637359-3"/>
    </source>
</evidence>
<feature type="domain" description="Sulfotransferase" evidence="7">
    <location>
        <begin position="117"/>
        <end position="364"/>
    </location>
</feature>
<dbReference type="SUPFAM" id="SSF52540">
    <property type="entry name" value="P-loop containing nucleoside triphosphate hydrolases"/>
    <property type="match status" value="1"/>
</dbReference>
<feature type="disulfide bond" evidence="5">
    <location>
        <begin position="319"/>
        <end position="331"/>
    </location>
</feature>
<dbReference type="PANTHER" id="PTHR10605">
    <property type="entry name" value="HEPARAN SULFATE SULFOTRANSFERASE"/>
    <property type="match status" value="1"/>
</dbReference>
<reference evidence="8" key="1">
    <citation type="journal article" date="2019" name="bioRxiv">
        <title>The Genome of the Zebra Mussel, Dreissena polymorpha: A Resource for Invasive Species Research.</title>
        <authorList>
            <person name="McCartney M.A."/>
            <person name="Auch B."/>
            <person name="Kono T."/>
            <person name="Mallez S."/>
            <person name="Zhang Y."/>
            <person name="Obille A."/>
            <person name="Becker A."/>
            <person name="Abrahante J.E."/>
            <person name="Garbe J."/>
            <person name="Badalamenti J.P."/>
            <person name="Herman A."/>
            <person name="Mangelson H."/>
            <person name="Liachko I."/>
            <person name="Sullivan S."/>
            <person name="Sone E.D."/>
            <person name="Koren S."/>
            <person name="Silverstein K.A.T."/>
            <person name="Beckman K.B."/>
            <person name="Gohl D.M."/>
        </authorList>
    </citation>
    <scope>NUCLEOTIDE SEQUENCE</scope>
    <source>
        <strain evidence="8">Duluth1</strain>
        <tissue evidence="8">Whole animal</tissue>
    </source>
</reference>
<keyword evidence="2" id="KW-0325">Glycoprotein</keyword>
<evidence type="ECO:0000313" key="8">
    <source>
        <dbReference type="EMBL" id="KAH3747281.1"/>
    </source>
</evidence>
<organism evidence="8 9">
    <name type="scientific">Dreissena polymorpha</name>
    <name type="common">Zebra mussel</name>
    <name type="synonym">Mytilus polymorpha</name>
    <dbReference type="NCBI Taxonomy" id="45954"/>
    <lineage>
        <taxon>Eukaryota</taxon>
        <taxon>Metazoa</taxon>
        <taxon>Spiralia</taxon>
        <taxon>Lophotrochozoa</taxon>
        <taxon>Mollusca</taxon>
        <taxon>Bivalvia</taxon>
        <taxon>Autobranchia</taxon>
        <taxon>Heteroconchia</taxon>
        <taxon>Euheterodonta</taxon>
        <taxon>Imparidentia</taxon>
        <taxon>Neoheterodontei</taxon>
        <taxon>Myida</taxon>
        <taxon>Dreissenoidea</taxon>
        <taxon>Dreissenidae</taxon>
        <taxon>Dreissena</taxon>
    </lineage>
</organism>
<evidence type="ECO:0000313" key="9">
    <source>
        <dbReference type="Proteomes" id="UP000828390"/>
    </source>
</evidence>
<keyword evidence="5" id="KW-1015">Disulfide bond</keyword>
<evidence type="ECO:0000256" key="2">
    <source>
        <dbReference type="ARBA" id="ARBA00023180"/>
    </source>
</evidence>
<dbReference type="Pfam" id="PF00685">
    <property type="entry name" value="Sulfotransfer_1"/>
    <property type="match status" value="1"/>
</dbReference>
<keyword evidence="1" id="KW-0808">Transferase</keyword>
<dbReference type="EMBL" id="JAIWYP010000010">
    <property type="protein sequence ID" value="KAH3747281.1"/>
    <property type="molecule type" value="Genomic_DNA"/>
</dbReference>
<feature type="binding site" evidence="4">
    <location>
        <begin position="126"/>
        <end position="130"/>
    </location>
    <ligand>
        <name>3'-phosphoadenylyl sulfate</name>
        <dbReference type="ChEBI" id="CHEBI:58339"/>
    </ligand>
</feature>
<feature type="binding site" evidence="4">
    <location>
        <position position="217"/>
    </location>
    <ligand>
        <name>3'-phosphoadenylyl sulfate</name>
        <dbReference type="ChEBI" id="CHEBI:58339"/>
    </ligand>
</feature>
<keyword evidence="6" id="KW-1133">Transmembrane helix</keyword>
<dbReference type="GO" id="GO:0008467">
    <property type="term" value="F:[heparan sulfate]-glucosamine 3-sulfotransferase activity"/>
    <property type="evidence" value="ECO:0007669"/>
    <property type="project" value="TreeGrafter"/>
</dbReference>
<comment type="caution">
    <text evidence="8">The sequence shown here is derived from an EMBL/GenBank/DDBJ whole genome shotgun (WGS) entry which is preliminary data.</text>
</comment>
<evidence type="ECO:0000256" key="6">
    <source>
        <dbReference type="SAM" id="Phobius"/>
    </source>
</evidence>
<dbReference type="InterPro" id="IPR000863">
    <property type="entry name" value="Sulfotransferase_dom"/>
</dbReference>
<proteinExistence type="predicted"/>
<feature type="binding site" evidence="4">
    <location>
        <begin position="336"/>
        <end position="340"/>
    </location>
    <ligand>
        <name>3'-phosphoadenylyl sulfate</name>
        <dbReference type="ChEBI" id="CHEBI:58339"/>
    </ligand>
</feature>
<dbReference type="InterPro" id="IPR027417">
    <property type="entry name" value="P-loop_NTPase"/>
</dbReference>
<dbReference type="PANTHER" id="PTHR10605:SF65">
    <property type="entry name" value="GH20068P"/>
    <property type="match status" value="1"/>
</dbReference>
<protein>
    <recommendedName>
        <fullName evidence="7">Sulfotransferase domain-containing protein</fullName>
    </recommendedName>
</protein>
<evidence type="ECO:0000256" key="1">
    <source>
        <dbReference type="ARBA" id="ARBA00022679"/>
    </source>
</evidence>
<evidence type="ECO:0000259" key="7">
    <source>
        <dbReference type="Pfam" id="PF00685"/>
    </source>
</evidence>
<dbReference type="Gene3D" id="3.40.50.300">
    <property type="entry name" value="P-loop containing nucleotide triphosphate hydrolases"/>
    <property type="match status" value="1"/>
</dbReference>
<dbReference type="AlphaFoldDB" id="A0A9D4I1W9"/>
<feature type="active site" description="For sulfotransferase activity" evidence="3">
    <location>
        <position position="126"/>
    </location>
</feature>
<keyword evidence="6" id="KW-0812">Transmembrane</keyword>
<gene>
    <name evidence="8" type="ORF">DPMN_181705</name>
</gene>
<keyword evidence="6" id="KW-0472">Membrane</keyword>
<dbReference type="InterPro" id="IPR037359">
    <property type="entry name" value="NST/OST"/>
</dbReference>
<feature type="transmembrane region" description="Helical" evidence="6">
    <location>
        <begin position="51"/>
        <end position="68"/>
    </location>
</feature>
<accession>A0A9D4I1W9</accession>
<dbReference type="Proteomes" id="UP000828390">
    <property type="component" value="Unassembled WGS sequence"/>
</dbReference>
<keyword evidence="9" id="KW-1185">Reference proteome</keyword>
<evidence type="ECO:0000256" key="4">
    <source>
        <dbReference type="PIRSR" id="PIRSR637359-2"/>
    </source>
</evidence>
<name>A0A9D4I1W9_DREPO</name>
<feature type="binding site" evidence="4">
    <location>
        <position position="318"/>
    </location>
    <ligand>
        <name>3'-phosphoadenylyl sulfate</name>
        <dbReference type="ChEBI" id="CHEBI:58339"/>
    </ligand>
</feature>
<feature type="binding site" evidence="4">
    <location>
        <position position="209"/>
    </location>
    <ligand>
        <name>3'-phosphoadenylyl sulfate</name>
        <dbReference type="ChEBI" id="CHEBI:58339"/>
    </ligand>
</feature>
<dbReference type="OrthoDB" id="411451at2759"/>
<reference evidence="8" key="2">
    <citation type="submission" date="2020-11" db="EMBL/GenBank/DDBJ databases">
        <authorList>
            <person name="McCartney M.A."/>
            <person name="Auch B."/>
            <person name="Kono T."/>
            <person name="Mallez S."/>
            <person name="Becker A."/>
            <person name="Gohl D.M."/>
            <person name="Silverstein K.A.T."/>
            <person name="Koren S."/>
            <person name="Bechman K.B."/>
            <person name="Herman A."/>
            <person name="Abrahante J.E."/>
            <person name="Garbe J."/>
        </authorList>
    </citation>
    <scope>NUCLEOTIDE SEQUENCE</scope>
    <source>
        <strain evidence="8">Duluth1</strain>
        <tissue evidence="8">Whole animal</tissue>
    </source>
</reference>
<evidence type="ECO:0000256" key="3">
    <source>
        <dbReference type="PIRSR" id="PIRSR637359-1"/>
    </source>
</evidence>